<dbReference type="GO" id="GO:0001517">
    <property type="term" value="F:N-acetylglucosamine 6-O-sulfotransferase activity"/>
    <property type="evidence" value="ECO:0007669"/>
    <property type="project" value="TreeGrafter"/>
</dbReference>
<dbReference type="PANTHER" id="PTHR10704:SF44">
    <property type="entry name" value="LD35051P-RELATED"/>
    <property type="match status" value="1"/>
</dbReference>
<dbReference type="EMBL" id="LPHD01000069">
    <property type="protein sequence ID" value="KWA82010.1"/>
    <property type="molecule type" value="Genomic_DNA"/>
</dbReference>
<dbReference type="InterPro" id="IPR051135">
    <property type="entry name" value="Gal/GlcNAc/GalNAc_ST"/>
</dbReference>
<evidence type="ECO:0000313" key="2">
    <source>
        <dbReference type="Proteomes" id="UP000060630"/>
    </source>
</evidence>
<keyword evidence="1" id="KW-0808">Transferase</keyword>
<dbReference type="Pfam" id="PF13469">
    <property type="entry name" value="Sulfotransfer_3"/>
    <property type="match status" value="1"/>
</dbReference>
<gene>
    <name evidence="1" type="ORF">WL29_27060</name>
</gene>
<evidence type="ECO:0000313" key="1">
    <source>
        <dbReference type="EMBL" id="KWA82010.1"/>
    </source>
</evidence>
<dbReference type="PANTHER" id="PTHR10704">
    <property type="entry name" value="CARBOHYDRATE SULFOTRANSFERASE"/>
    <property type="match status" value="1"/>
</dbReference>
<comment type="caution">
    <text evidence="1">The sequence shown here is derived from an EMBL/GenBank/DDBJ whole genome shotgun (WGS) entry which is preliminary data.</text>
</comment>
<dbReference type="SUPFAM" id="SSF52540">
    <property type="entry name" value="P-loop containing nucleoside triphosphate hydrolases"/>
    <property type="match status" value="1"/>
</dbReference>
<accession>A0A106Q8S7</accession>
<organism evidence="1 2">
    <name type="scientific">Burkholderia ubonensis</name>
    <dbReference type="NCBI Taxonomy" id="101571"/>
    <lineage>
        <taxon>Bacteria</taxon>
        <taxon>Pseudomonadati</taxon>
        <taxon>Pseudomonadota</taxon>
        <taxon>Betaproteobacteria</taxon>
        <taxon>Burkholderiales</taxon>
        <taxon>Burkholderiaceae</taxon>
        <taxon>Burkholderia</taxon>
        <taxon>Burkholderia cepacia complex</taxon>
    </lineage>
</organism>
<sequence length="272" mass="30693">MFIVFGSPRSGTTLLKETLNLHPDLFIPMQTTLISTSAHLAGSISNWNKAADVMAQALIASDDFPAVFGPYFSESDLYDIVRSAEPSLAGVLQSLYGELAKRLGKLECGDKSPDDLLSIRKLEEVGLLDNAQMKFIHIVRDVRGSVSSLLNVDWAPADIEEYFPRIWNYTNLHLYHALKDRPNYLLVRYEDFITTPPATAEQITRLLGVPFHESMLESGRRGPELRTNPSHLNLAQPFLPERINAWRNQLLPAVIEHCEYSAREAMRTFGYM</sequence>
<reference evidence="1 2" key="1">
    <citation type="submission" date="2015-11" db="EMBL/GenBank/DDBJ databases">
        <title>Expanding the genomic diversity of Burkholderia species for the development of highly accurate diagnostics.</title>
        <authorList>
            <person name="Sahl J."/>
            <person name="Keim P."/>
            <person name="Wagner D."/>
        </authorList>
    </citation>
    <scope>NUCLEOTIDE SEQUENCE [LARGE SCALE GENOMIC DNA]</scope>
    <source>
        <strain evidence="1 2">MSMB2087WGS</strain>
    </source>
</reference>
<dbReference type="GO" id="GO:0006790">
    <property type="term" value="P:sulfur compound metabolic process"/>
    <property type="evidence" value="ECO:0007669"/>
    <property type="project" value="TreeGrafter"/>
</dbReference>
<proteinExistence type="predicted"/>
<protein>
    <submittedName>
        <fullName evidence="1">Sulfotransferase</fullName>
    </submittedName>
</protein>
<dbReference type="Proteomes" id="UP000060630">
    <property type="component" value="Unassembled WGS sequence"/>
</dbReference>
<dbReference type="AlphaFoldDB" id="A0A106Q8S7"/>
<dbReference type="Gene3D" id="3.40.50.300">
    <property type="entry name" value="P-loop containing nucleotide triphosphate hydrolases"/>
    <property type="match status" value="1"/>
</dbReference>
<name>A0A106Q8S7_9BURK</name>
<dbReference type="InterPro" id="IPR027417">
    <property type="entry name" value="P-loop_NTPase"/>
</dbReference>
<dbReference type="RefSeq" id="WP_059551025.1">
    <property type="nucleotide sequence ID" value="NZ_LOVF01000020.1"/>
</dbReference>
<dbReference type="GO" id="GO:0006044">
    <property type="term" value="P:N-acetylglucosamine metabolic process"/>
    <property type="evidence" value="ECO:0007669"/>
    <property type="project" value="TreeGrafter"/>
</dbReference>